<dbReference type="Proteomes" id="UP000886595">
    <property type="component" value="Unassembled WGS sequence"/>
</dbReference>
<proteinExistence type="predicted"/>
<keyword evidence="4" id="KW-1185">Reference proteome</keyword>
<dbReference type="EMBL" id="JAAMPC010000008">
    <property type="protein sequence ID" value="KAG2298688.1"/>
    <property type="molecule type" value="Genomic_DNA"/>
</dbReference>
<evidence type="ECO:0000256" key="2">
    <source>
        <dbReference type="SAM" id="MobiDB-lite"/>
    </source>
</evidence>
<name>A0A8X7S047_BRACI</name>
<dbReference type="AlphaFoldDB" id="A0A8X7S047"/>
<feature type="compositionally biased region" description="Basic and acidic residues" evidence="2">
    <location>
        <begin position="262"/>
        <end position="274"/>
    </location>
</feature>
<keyword evidence="1" id="KW-0175">Coiled coil</keyword>
<organism evidence="3 4">
    <name type="scientific">Brassica carinata</name>
    <name type="common">Ethiopian mustard</name>
    <name type="synonym">Abyssinian cabbage</name>
    <dbReference type="NCBI Taxonomy" id="52824"/>
    <lineage>
        <taxon>Eukaryota</taxon>
        <taxon>Viridiplantae</taxon>
        <taxon>Streptophyta</taxon>
        <taxon>Embryophyta</taxon>
        <taxon>Tracheophyta</taxon>
        <taxon>Spermatophyta</taxon>
        <taxon>Magnoliopsida</taxon>
        <taxon>eudicotyledons</taxon>
        <taxon>Gunneridae</taxon>
        <taxon>Pentapetalae</taxon>
        <taxon>rosids</taxon>
        <taxon>malvids</taxon>
        <taxon>Brassicales</taxon>
        <taxon>Brassicaceae</taxon>
        <taxon>Brassiceae</taxon>
        <taxon>Brassica</taxon>
    </lineage>
</organism>
<evidence type="ECO:0000313" key="3">
    <source>
        <dbReference type="EMBL" id="KAG2298688.1"/>
    </source>
</evidence>
<feature type="compositionally biased region" description="Low complexity" evidence="2">
    <location>
        <begin position="319"/>
        <end position="330"/>
    </location>
</feature>
<gene>
    <name evidence="3" type="ORF">Bca52824_035160</name>
</gene>
<sequence length="435" mass="47546">MPTSSSSSGDHLFVCYSSSGSSSDTSSDPSSYALNPKPFDAVYVQSSSTSLGCVANVISSGPDSCPVSPPIGYTAIFIEVRGIGFHQNLYLIMVELCGLLRIAPSQLTLRFWGLIHALRSPVELPEWLDSTPTSSEYFFVLHVGPRPNGLRLSWLPSGVSTEDPGESTAFPVDLLNLASNLRDRAFLLHPEIIQLSSLASTDDHLFVPARAAEKNGYEGLHRRDVSSLADESGDLRLRELDNGHIYRSQKKVSSIVEDEADVEGKGASEKEERLTRYESRDSDIADLVRISVEEYLSKVPEQQSLSLPPQPPPPPPPQQSVTSPPAKASISSSPAKAITIVAQASDVDFVTVSPSKDPAVGRGRRLKFKDTKKEAAELKRRKTAENKARLAEERKEAADLKKKLKAEIKQEQLAIDRDKRGRRTTENKAEGVVEV</sequence>
<feature type="coiled-coil region" evidence="1">
    <location>
        <begin position="368"/>
        <end position="414"/>
    </location>
</feature>
<evidence type="ECO:0000256" key="1">
    <source>
        <dbReference type="SAM" id="Coils"/>
    </source>
</evidence>
<reference evidence="3 4" key="1">
    <citation type="submission" date="2020-02" db="EMBL/GenBank/DDBJ databases">
        <authorList>
            <person name="Ma Q."/>
            <person name="Huang Y."/>
            <person name="Song X."/>
            <person name="Pei D."/>
        </authorList>
    </citation>
    <scope>NUCLEOTIDE SEQUENCE [LARGE SCALE GENOMIC DNA]</scope>
    <source>
        <strain evidence="3">Sxm20200214</strain>
        <tissue evidence="3">Leaf</tissue>
    </source>
</reference>
<evidence type="ECO:0000313" key="4">
    <source>
        <dbReference type="Proteomes" id="UP000886595"/>
    </source>
</evidence>
<feature type="compositionally biased region" description="Pro residues" evidence="2">
    <location>
        <begin position="308"/>
        <end position="318"/>
    </location>
</feature>
<feature type="region of interest" description="Disordered" evidence="2">
    <location>
        <begin position="300"/>
        <end position="330"/>
    </location>
</feature>
<feature type="region of interest" description="Disordered" evidence="2">
    <location>
        <begin position="250"/>
        <end position="274"/>
    </location>
</feature>
<comment type="caution">
    <text evidence="3">The sequence shown here is derived from an EMBL/GenBank/DDBJ whole genome shotgun (WGS) entry which is preliminary data.</text>
</comment>
<accession>A0A8X7S047</accession>
<protein>
    <submittedName>
        <fullName evidence="3">Uncharacterized protein</fullName>
    </submittedName>
</protein>